<evidence type="ECO:0000256" key="7">
    <source>
        <dbReference type="HAMAP-Rule" id="MF_00537"/>
    </source>
</evidence>
<dbReference type="SUPFAM" id="SSF57716">
    <property type="entry name" value="Glucocorticoid receptor-like (DNA-binding domain)"/>
    <property type="match status" value="1"/>
</dbReference>
<reference evidence="8" key="2">
    <citation type="submission" date="2021-04" db="EMBL/GenBank/DDBJ databases">
        <authorList>
            <person name="Gilroy R."/>
        </authorList>
    </citation>
    <scope>NUCLEOTIDE SEQUENCE</scope>
    <source>
        <strain evidence="8">14975</strain>
    </source>
</reference>
<dbReference type="PANTHER" id="PTHR19836:SF19">
    <property type="entry name" value="SMALL RIBOSOMAL SUBUNIT PROTEIN US14M"/>
    <property type="match status" value="1"/>
</dbReference>
<gene>
    <name evidence="7 8" type="primary">rpsN</name>
    <name evidence="8" type="ORF">H9862_02730</name>
</gene>
<dbReference type="GO" id="GO:0003735">
    <property type="term" value="F:structural constituent of ribosome"/>
    <property type="evidence" value="ECO:0007669"/>
    <property type="project" value="InterPro"/>
</dbReference>
<evidence type="ECO:0000256" key="6">
    <source>
        <dbReference type="ARBA" id="ARBA00047110"/>
    </source>
</evidence>
<dbReference type="NCBIfam" id="NF006477">
    <property type="entry name" value="PRK08881.1"/>
    <property type="match status" value="1"/>
</dbReference>
<dbReference type="AlphaFoldDB" id="A0A9D1VAC6"/>
<comment type="subunit">
    <text evidence="6 7">Part of the 30S ribosomal subunit. Contacts proteins S3 and S10.</text>
</comment>
<reference evidence="8" key="1">
    <citation type="journal article" date="2021" name="PeerJ">
        <title>Extensive microbial diversity within the chicken gut microbiome revealed by metagenomics and culture.</title>
        <authorList>
            <person name="Gilroy R."/>
            <person name="Ravi A."/>
            <person name="Getino M."/>
            <person name="Pursley I."/>
            <person name="Horton D.L."/>
            <person name="Alikhan N.F."/>
            <person name="Baker D."/>
            <person name="Gharbi K."/>
            <person name="Hall N."/>
            <person name="Watson M."/>
            <person name="Adriaenssens E.M."/>
            <person name="Foster-Nyarko E."/>
            <person name="Jarju S."/>
            <person name="Secka A."/>
            <person name="Antonio M."/>
            <person name="Oren A."/>
            <person name="Chaudhuri R.R."/>
            <person name="La Ragione R."/>
            <person name="Hildebrand F."/>
            <person name="Pallen M.J."/>
        </authorList>
    </citation>
    <scope>NUCLEOTIDE SEQUENCE</scope>
    <source>
        <strain evidence="8">14975</strain>
    </source>
</reference>
<organism evidence="8 9">
    <name type="scientific">Candidatus Akkermansia intestinigallinarum</name>
    <dbReference type="NCBI Taxonomy" id="2838431"/>
    <lineage>
        <taxon>Bacteria</taxon>
        <taxon>Pseudomonadati</taxon>
        <taxon>Verrucomicrobiota</taxon>
        <taxon>Verrucomicrobiia</taxon>
        <taxon>Verrucomicrobiales</taxon>
        <taxon>Akkermansiaceae</taxon>
        <taxon>Akkermansia</taxon>
    </lineage>
</organism>
<evidence type="ECO:0000256" key="5">
    <source>
        <dbReference type="ARBA" id="ARBA00035167"/>
    </source>
</evidence>
<proteinExistence type="inferred from homology"/>
<comment type="caution">
    <text evidence="8">The sequence shown here is derived from an EMBL/GenBank/DDBJ whole genome shotgun (WGS) entry which is preliminary data.</text>
</comment>
<dbReference type="PROSITE" id="PS00527">
    <property type="entry name" value="RIBOSOMAL_S14"/>
    <property type="match status" value="1"/>
</dbReference>
<dbReference type="InterPro" id="IPR043140">
    <property type="entry name" value="Ribosomal_uS14_sf"/>
</dbReference>
<evidence type="ECO:0000256" key="3">
    <source>
        <dbReference type="ARBA" id="ARBA00022980"/>
    </source>
</evidence>
<keyword evidence="4 7" id="KW-0687">Ribonucleoprotein</keyword>
<sequence>MAKKSWIERNKKKAAVAARYAELRAKLKKEGDYIGLTMLPRNASPVRLVNRCELTGRRRAFLRRFHLSRIAFRELANAGMIPGVTKSSW</sequence>
<comment type="similarity">
    <text evidence="2 7">Belongs to the universal ribosomal protein uS14 family.</text>
</comment>
<dbReference type="InterPro" id="IPR023036">
    <property type="entry name" value="Ribosomal_uS14_bac/plastid"/>
</dbReference>
<dbReference type="GO" id="GO:0006412">
    <property type="term" value="P:translation"/>
    <property type="evidence" value="ECO:0007669"/>
    <property type="project" value="UniProtKB-UniRule"/>
</dbReference>
<dbReference type="InterPro" id="IPR018271">
    <property type="entry name" value="Ribosomal_uS14_CS"/>
</dbReference>
<keyword evidence="3 7" id="KW-0689">Ribosomal protein</keyword>
<evidence type="ECO:0000313" key="8">
    <source>
        <dbReference type="EMBL" id="HIX19501.1"/>
    </source>
</evidence>
<accession>A0A9D1VAC6</accession>
<keyword evidence="7" id="KW-0694">RNA-binding</keyword>
<protein>
    <recommendedName>
        <fullName evidence="5 7">Small ribosomal subunit protein uS14</fullName>
    </recommendedName>
</protein>
<dbReference type="GO" id="GO:0019843">
    <property type="term" value="F:rRNA binding"/>
    <property type="evidence" value="ECO:0007669"/>
    <property type="project" value="UniProtKB-UniRule"/>
</dbReference>
<evidence type="ECO:0000256" key="1">
    <source>
        <dbReference type="ARBA" id="ARBA00003686"/>
    </source>
</evidence>
<dbReference type="InterPro" id="IPR001209">
    <property type="entry name" value="Ribosomal_uS14"/>
</dbReference>
<comment type="function">
    <text evidence="1 7">Binds 16S rRNA, required for the assembly of 30S particles and may also be responsible for determining the conformation of the 16S rRNA at the A site.</text>
</comment>
<evidence type="ECO:0000256" key="4">
    <source>
        <dbReference type="ARBA" id="ARBA00023274"/>
    </source>
</evidence>
<dbReference type="Gene3D" id="4.10.830.10">
    <property type="entry name" value="30s Ribosomal Protein S14, Chain N"/>
    <property type="match status" value="1"/>
</dbReference>
<dbReference type="HAMAP" id="MF_00537">
    <property type="entry name" value="Ribosomal_uS14_1"/>
    <property type="match status" value="1"/>
</dbReference>
<keyword evidence="7" id="KW-0699">rRNA-binding</keyword>
<dbReference type="GO" id="GO:0015935">
    <property type="term" value="C:small ribosomal subunit"/>
    <property type="evidence" value="ECO:0007669"/>
    <property type="project" value="TreeGrafter"/>
</dbReference>
<dbReference type="EMBL" id="DXFQ01000046">
    <property type="protein sequence ID" value="HIX19501.1"/>
    <property type="molecule type" value="Genomic_DNA"/>
</dbReference>
<evidence type="ECO:0000256" key="2">
    <source>
        <dbReference type="ARBA" id="ARBA00009083"/>
    </source>
</evidence>
<dbReference type="Proteomes" id="UP000823964">
    <property type="component" value="Unassembled WGS sequence"/>
</dbReference>
<dbReference type="PANTHER" id="PTHR19836">
    <property type="entry name" value="30S RIBOSOMAL PROTEIN S14"/>
    <property type="match status" value="1"/>
</dbReference>
<evidence type="ECO:0000313" key="9">
    <source>
        <dbReference type="Proteomes" id="UP000823964"/>
    </source>
</evidence>
<dbReference type="GO" id="GO:0005737">
    <property type="term" value="C:cytoplasm"/>
    <property type="evidence" value="ECO:0007669"/>
    <property type="project" value="UniProtKB-ARBA"/>
</dbReference>
<name>A0A9D1VAC6_9BACT</name>
<dbReference type="Pfam" id="PF00253">
    <property type="entry name" value="Ribosomal_S14"/>
    <property type="match status" value="1"/>
</dbReference>